<evidence type="ECO:0000313" key="2">
    <source>
        <dbReference type="EMBL" id="GAG40534.1"/>
    </source>
</evidence>
<feature type="non-terminal residue" evidence="2">
    <location>
        <position position="51"/>
    </location>
</feature>
<reference evidence="2" key="1">
    <citation type="journal article" date="2014" name="Front. Microbiol.">
        <title>High frequency of phylogenetically diverse reductive dehalogenase-homologous genes in deep subseafloor sedimentary metagenomes.</title>
        <authorList>
            <person name="Kawai M."/>
            <person name="Futagami T."/>
            <person name="Toyoda A."/>
            <person name="Takaki Y."/>
            <person name="Nishi S."/>
            <person name="Hori S."/>
            <person name="Arai W."/>
            <person name="Tsubouchi T."/>
            <person name="Morono Y."/>
            <person name="Uchiyama I."/>
            <person name="Ito T."/>
            <person name="Fujiyama A."/>
            <person name="Inagaki F."/>
            <person name="Takami H."/>
        </authorList>
    </citation>
    <scope>NUCLEOTIDE SEQUENCE</scope>
    <source>
        <strain evidence="2">Expedition CK06-06</strain>
    </source>
</reference>
<dbReference type="EMBL" id="BARS01044878">
    <property type="protein sequence ID" value="GAG40534.1"/>
    <property type="molecule type" value="Genomic_DNA"/>
</dbReference>
<sequence>MAEQIQQLKQEKTQLTRQFERSENENEQLQKQILVLSGLPEEAKAENLYRL</sequence>
<gene>
    <name evidence="2" type="ORF">S01H1_67728</name>
</gene>
<proteinExistence type="predicted"/>
<name>X0XBI7_9ZZZZ</name>
<dbReference type="AlphaFoldDB" id="X0XBI7"/>
<feature type="compositionally biased region" description="Basic and acidic residues" evidence="1">
    <location>
        <begin position="9"/>
        <end position="23"/>
    </location>
</feature>
<evidence type="ECO:0000256" key="1">
    <source>
        <dbReference type="SAM" id="MobiDB-lite"/>
    </source>
</evidence>
<organism evidence="2">
    <name type="scientific">marine sediment metagenome</name>
    <dbReference type="NCBI Taxonomy" id="412755"/>
    <lineage>
        <taxon>unclassified sequences</taxon>
        <taxon>metagenomes</taxon>
        <taxon>ecological metagenomes</taxon>
    </lineage>
</organism>
<feature type="region of interest" description="Disordered" evidence="1">
    <location>
        <begin position="1"/>
        <end position="23"/>
    </location>
</feature>
<protein>
    <submittedName>
        <fullName evidence="2">Uncharacterized protein</fullName>
    </submittedName>
</protein>
<accession>X0XBI7</accession>
<comment type="caution">
    <text evidence="2">The sequence shown here is derived from an EMBL/GenBank/DDBJ whole genome shotgun (WGS) entry which is preliminary data.</text>
</comment>